<dbReference type="InterPro" id="IPR013320">
    <property type="entry name" value="ConA-like_dom_sf"/>
</dbReference>
<dbReference type="AlphaFoldDB" id="A0A1H2AKN6"/>
<dbReference type="Gene3D" id="2.60.120.200">
    <property type="match status" value="1"/>
</dbReference>
<dbReference type="PROSITE" id="PS51762">
    <property type="entry name" value="GH16_2"/>
    <property type="match status" value="1"/>
</dbReference>
<feature type="domain" description="GH16" evidence="2">
    <location>
        <begin position="58"/>
        <end position="283"/>
    </location>
</feature>
<dbReference type="Pfam" id="PF26113">
    <property type="entry name" value="GH16_XgeA"/>
    <property type="match status" value="1"/>
</dbReference>
<comment type="similarity">
    <text evidence="1">Belongs to the glycosyl hydrolase 16 family.</text>
</comment>
<dbReference type="OrthoDB" id="655039at2"/>
<evidence type="ECO:0000256" key="1">
    <source>
        <dbReference type="ARBA" id="ARBA00006865"/>
    </source>
</evidence>
<dbReference type="STRING" id="652787.SAMN05216490_3584"/>
<reference evidence="3 4" key="1">
    <citation type="submission" date="2016-10" db="EMBL/GenBank/DDBJ databases">
        <authorList>
            <person name="de Groot N.N."/>
        </authorList>
    </citation>
    <scope>NUCLEOTIDE SEQUENCE [LARGE SCALE GENOMIC DNA]</scope>
    <source>
        <strain evidence="3 4">MP1X4</strain>
    </source>
</reference>
<dbReference type="PANTHER" id="PTHR10963">
    <property type="entry name" value="GLYCOSYL HYDROLASE-RELATED"/>
    <property type="match status" value="1"/>
</dbReference>
<evidence type="ECO:0000313" key="3">
    <source>
        <dbReference type="EMBL" id="SDT46523.1"/>
    </source>
</evidence>
<dbReference type="GO" id="GO:0004553">
    <property type="term" value="F:hydrolase activity, hydrolyzing O-glycosyl compounds"/>
    <property type="evidence" value="ECO:0007669"/>
    <property type="project" value="InterPro"/>
</dbReference>
<name>A0A1H2AKN6_MUCMA</name>
<protein>
    <submittedName>
        <fullName evidence="3">Glycosyl hydrolases family 16</fullName>
    </submittedName>
</protein>
<keyword evidence="4" id="KW-1185">Reference proteome</keyword>
<dbReference type="RefSeq" id="WP_091375964.1">
    <property type="nucleotide sequence ID" value="NZ_LT629740.1"/>
</dbReference>
<accession>A0A1H2AKN6</accession>
<keyword evidence="3" id="KW-0378">Hydrolase</keyword>
<dbReference type="InterPro" id="IPR050546">
    <property type="entry name" value="Glycosyl_Hydrlase_16"/>
</dbReference>
<gene>
    <name evidence="3" type="ORF">SAMN05216490_3584</name>
</gene>
<dbReference type="SUPFAM" id="SSF49899">
    <property type="entry name" value="Concanavalin A-like lectins/glucanases"/>
    <property type="match status" value="1"/>
</dbReference>
<dbReference type="Proteomes" id="UP000199679">
    <property type="component" value="Chromosome I"/>
</dbReference>
<sequence>MTKSSNQIRKFYPKNWAKTGAIIFLHLICFLVIGATTANAQVLTRSAVLSSRLNVDTIISSNSFNSTSTFNTYWRYLYPWGSDHNGAARMYKENVSINNGILKLTANRITTDEGSSKSTPFLKIDYHSGTVSNRQPIAVTDSFPEYQISGYFKVPIETGVWPAFWLTAVKSWPPEIDILEYMGSNMLRQNTFTPPHIRTSKYSNVASAENTWHQYKVVLKKLNNTDISVEYYFDGKLTQIHKGANYFNKPMWLIINLQMEGMSGGPGPQTVSYYAKNVQVIRYRSY</sequence>
<organism evidence="3 4">
    <name type="scientific">Mucilaginibacter mallensis</name>
    <dbReference type="NCBI Taxonomy" id="652787"/>
    <lineage>
        <taxon>Bacteria</taxon>
        <taxon>Pseudomonadati</taxon>
        <taxon>Bacteroidota</taxon>
        <taxon>Sphingobacteriia</taxon>
        <taxon>Sphingobacteriales</taxon>
        <taxon>Sphingobacteriaceae</taxon>
        <taxon>Mucilaginibacter</taxon>
    </lineage>
</organism>
<dbReference type="EMBL" id="LT629740">
    <property type="protein sequence ID" value="SDT46523.1"/>
    <property type="molecule type" value="Genomic_DNA"/>
</dbReference>
<evidence type="ECO:0000259" key="2">
    <source>
        <dbReference type="PROSITE" id="PS51762"/>
    </source>
</evidence>
<dbReference type="GO" id="GO:0005975">
    <property type="term" value="P:carbohydrate metabolic process"/>
    <property type="evidence" value="ECO:0007669"/>
    <property type="project" value="InterPro"/>
</dbReference>
<dbReference type="InterPro" id="IPR000757">
    <property type="entry name" value="Beta-glucanase-like"/>
</dbReference>
<proteinExistence type="inferred from homology"/>
<evidence type="ECO:0000313" key="4">
    <source>
        <dbReference type="Proteomes" id="UP000199679"/>
    </source>
</evidence>
<dbReference type="PANTHER" id="PTHR10963:SF55">
    <property type="entry name" value="GLYCOSIDE HYDROLASE FAMILY 16 PROTEIN"/>
    <property type="match status" value="1"/>
</dbReference>